<reference evidence="3" key="1">
    <citation type="submission" date="2018-02" db="EMBL/GenBank/DDBJ databases">
        <authorList>
            <person name="Cohen D.B."/>
            <person name="Kent A.D."/>
        </authorList>
    </citation>
    <scope>NUCLEOTIDE SEQUENCE</scope>
</reference>
<evidence type="ECO:0000313" key="3">
    <source>
        <dbReference type="EMBL" id="SPC84800.1"/>
    </source>
</evidence>
<feature type="compositionally biased region" description="Low complexity" evidence="2">
    <location>
        <begin position="24"/>
        <end position="36"/>
    </location>
</feature>
<feature type="compositionally biased region" description="Low complexity" evidence="2">
    <location>
        <begin position="65"/>
        <end position="80"/>
    </location>
</feature>
<gene>
    <name evidence="3" type="ORF">FSB_LOCUS12682</name>
</gene>
<feature type="coiled-coil region" evidence="1">
    <location>
        <begin position="307"/>
        <end position="348"/>
    </location>
</feature>
<dbReference type="InterPro" id="IPR040348">
    <property type="entry name" value="POLAR-like"/>
</dbReference>
<dbReference type="PANTHER" id="PTHR33476">
    <property type="entry name" value="EMB|CAB62613.1"/>
    <property type="match status" value="1"/>
</dbReference>
<keyword evidence="1" id="KW-0175">Coiled coil</keyword>
<dbReference type="AlphaFoldDB" id="A0A2N9FCR2"/>
<dbReference type="EMBL" id="OIVN01000735">
    <property type="protein sequence ID" value="SPC84800.1"/>
    <property type="molecule type" value="Genomic_DNA"/>
</dbReference>
<proteinExistence type="predicted"/>
<name>A0A2N9FCR2_FAGSY</name>
<organism evidence="3">
    <name type="scientific">Fagus sylvatica</name>
    <name type="common">Beechnut</name>
    <dbReference type="NCBI Taxonomy" id="28930"/>
    <lineage>
        <taxon>Eukaryota</taxon>
        <taxon>Viridiplantae</taxon>
        <taxon>Streptophyta</taxon>
        <taxon>Embryophyta</taxon>
        <taxon>Tracheophyta</taxon>
        <taxon>Spermatophyta</taxon>
        <taxon>Magnoliopsida</taxon>
        <taxon>eudicotyledons</taxon>
        <taxon>Gunneridae</taxon>
        <taxon>Pentapetalae</taxon>
        <taxon>rosids</taxon>
        <taxon>fabids</taxon>
        <taxon>Fagales</taxon>
        <taxon>Fagaceae</taxon>
        <taxon>Fagus</taxon>
    </lineage>
</organism>
<feature type="region of interest" description="Disordered" evidence="2">
    <location>
        <begin position="24"/>
        <end position="112"/>
    </location>
</feature>
<feature type="compositionally biased region" description="Polar residues" evidence="2">
    <location>
        <begin position="45"/>
        <end position="57"/>
    </location>
</feature>
<feature type="compositionally biased region" description="Basic and acidic residues" evidence="2">
    <location>
        <begin position="98"/>
        <end position="112"/>
    </location>
</feature>
<protein>
    <submittedName>
        <fullName evidence="3">Uncharacterized protein</fullName>
    </submittedName>
</protein>
<evidence type="ECO:0000256" key="2">
    <source>
        <dbReference type="SAM" id="MobiDB-lite"/>
    </source>
</evidence>
<accession>A0A2N9FCR2</accession>
<evidence type="ECO:0000256" key="1">
    <source>
        <dbReference type="SAM" id="Coils"/>
    </source>
</evidence>
<sequence length="400" mass="44034">MWQVLVAAAVAGSTGLVAKHLFNPNADPTTTNTNPIPDQPEPENLSHNLNPQASTLDSPPVKQDGNIFRFSSSGSRSGSKNSRKKPAIGSRKQIGAKKVGERSGNADKEEAEIQKKSARKFAVCLKRRKTNKNVAAKSGSSSSSKESSLFGWGLGVGIMYMMSAGKTEISKLNLAVDETAKVVQELKTELHKRKSSHHVHISGSAGKVDANSVLTEEPEPSVLEMDELEAELESELQKLPWCITEASQQEEMRQNLGEDREIEFRNVAQAEASAMRLYESEGQNLHSSQFDGVVPAELDQKLCHLLIEQKEHQIVELESELHSAQSKLNSKEAELQALKDCVRRLTDISLSTVSDDETEAREEQKQTGEWDYKNMTESESSKSLVGMKRSMDSALCGHYV</sequence>
<dbReference type="PANTHER" id="PTHR33476:SF4">
    <property type="entry name" value="POLAR LOCALIZATION DURING ASYMMETRIC DIVISION AND PROTEIN"/>
    <property type="match status" value="1"/>
</dbReference>
<dbReference type="GO" id="GO:0008356">
    <property type="term" value="P:asymmetric cell division"/>
    <property type="evidence" value="ECO:0007669"/>
    <property type="project" value="InterPro"/>
</dbReference>